<sequence>MSRFEKKPTTTPAATRNGVFGSVAIHLANAMDAVARWVEGFAIRPSQPAYLRVRSRDDMYGAQQRHRHPFD</sequence>
<keyword evidence="2" id="KW-1185">Reference proteome</keyword>
<name>A0AAE3QH59_9HYPH</name>
<proteinExistence type="predicted"/>
<dbReference type="Proteomes" id="UP001161580">
    <property type="component" value="Unassembled WGS sequence"/>
</dbReference>
<protein>
    <submittedName>
        <fullName evidence="1">Uncharacterized protein</fullName>
    </submittedName>
</protein>
<gene>
    <name evidence="1" type="ORF">MRS75_24090</name>
</gene>
<accession>A0AAE3QH59</accession>
<evidence type="ECO:0000313" key="1">
    <source>
        <dbReference type="EMBL" id="MDI7925135.1"/>
    </source>
</evidence>
<comment type="caution">
    <text evidence="1">The sequence shown here is derived from an EMBL/GenBank/DDBJ whole genome shotgun (WGS) entry which is preliminary data.</text>
</comment>
<dbReference type="AlphaFoldDB" id="A0AAE3QH59"/>
<evidence type="ECO:0000313" key="2">
    <source>
        <dbReference type="Proteomes" id="UP001161580"/>
    </source>
</evidence>
<dbReference type="EMBL" id="JALDYZ010000024">
    <property type="protein sequence ID" value="MDI7925135.1"/>
    <property type="molecule type" value="Genomic_DNA"/>
</dbReference>
<reference evidence="1" key="1">
    <citation type="submission" date="2022-03" db="EMBL/GenBank/DDBJ databases">
        <title>Fererhizobium litorale gen. nov., sp. nov., isolated from sandy sediments of the Sea of Japan seashore.</title>
        <authorList>
            <person name="Romanenko L."/>
            <person name="Kurilenko V."/>
            <person name="Otstavnykh N."/>
            <person name="Svetashev V."/>
            <person name="Tekutyeva L."/>
            <person name="Isaeva M."/>
            <person name="Mikhailov V."/>
        </authorList>
    </citation>
    <scope>NUCLEOTIDE SEQUENCE</scope>
    <source>
        <strain evidence="1">KMM 9576</strain>
    </source>
</reference>
<organism evidence="1 2">
    <name type="scientific">Ferirhizobium litorale</name>
    <dbReference type="NCBI Taxonomy" id="2927786"/>
    <lineage>
        <taxon>Bacteria</taxon>
        <taxon>Pseudomonadati</taxon>
        <taxon>Pseudomonadota</taxon>
        <taxon>Alphaproteobacteria</taxon>
        <taxon>Hyphomicrobiales</taxon>
        <taxon>Rhizobiaceae</taxon>
        <taxon>Ferirhizobium</taxon>
    </lineage>
</organism>
<dbReference type="RefSeq" id="WP_311788545.1">
    <property type="nucleotide sequence ID" value="NZ_JALDYY010000016.1"/>
</dbReference>